<dbReference type="PANTHER" id="PTHR43649:SF33">
    <property type="entry name" value="POLYGALACTURONAN_RHAMNOGALACTURONAN-BINDING PROTEIN YTCQ"/>
    <property type="match status" value="1"/>
</dbReference>
<dbReference type="InterPro" id="IPR050490">
    <property type="entry name" value="Bact_solute-bd_prot1"/>
</dbReference>
<evidence type="ECO:0000313" key="7">
    <source>
        <dbReference type="Proteomes" id="UP001157161"/>
    </source>
</evidence>
<sequence>MTVGETVVGLPQDTGPLVYYYNEAEFERLGLTVPTDVASLTVTAEAAAAQGHYAAAFTPDEAWNWLAAQSAAAGDTWFSAVDGEWKVETDGPGSQVVATLWQGLIDSGSVPVEERWADAFTQMLTDGRLIGHVGAAWEAGFLLDPLDGTPAEGQWRVAQLPDLGAGPVTGPDGGSGVAVMEGCERPAEAVEFAAWFNTQIDDLASQGLVVAATGTPATPEKMTRQFGGQDVLGELATANANLAPDFPYAPGFGSLIAMNEQAAKVTSGATVASVFDVAQTTAVTSLTNLGLPVSE</sequence>
<comment type="caution">
    <text evidence="6">The sequence shown here is derived from an EMBL/GenBank/DDBJ whole genome shotgun (WGS) entry which is preliminary data.</text>
</comment>
<keyword evidence="7" id="KW-1185">Reference proteome</keyword>
<evidence type="ECO:0000256" key="3">
    <source>
        <dbReference type="ARBA" id="ARBA00023136"/>
    </source>
</evidence>
<name>A0AA37XDI7_9MICO</name>
<evidence type="ECO:0000313" key="6">
    <source>
        <dbReference type="EMBL" id="GMA31260.1"/>
    </source>
</evidence>
<dbReference type="PANTHER" id="PTHR43649">
    <property type="entry name" value="ARABINOSE-BINDING PROTEIN-RELATED"/>
    <property type="match status" value="1"/>
</dbReference>
<proteinExistence type="predicted"/>
<gene>
    <name evidence="6" type="ORF">GCM10025875_12520</name>
</gene>
<dbReference type="SUPFAM" id="SSF53850">
    <property type="entry name" value="Periplasmic binding protein-like II"/>
    <property type="match status" value="1"/>
</dbReference>
<evidence type="ECO:0000256" key="5">
    <source>
        <dbReference type="ARBA" id="ARBA00023288"/>
    </source>
</evidence>
<evidence type="ECO:0000256" key="4">
    <source>
        <dbReference type="ARBA" id="ARBA00023139"/>
    </source>
</evidence>
<keyword evidence="2" id="KW-0732">Signal</keyword>
<evidence type="ECO:0008006" key="8">
    <source>
        <dbReference type="Google" id="ProtNLM"/>
    </source>
</evidence>
<protein>
    <recommendedName>
        <fullName evidence="8">Extracellular solute-binding protein</fullName>
    </recommendedName>
</protein>
<dbReference type="AlphaFoldDB" id="A0AA37XDI7"/>
<dbReference type="RefSeq" id="WP_284250117.1">
    <property type="nucleotide sequence ID" value="NZ_BSUM01000001.1"/>
</dbReference>
<accession>A0AA37XDI7</accession>
<reference evidence="6" key="1">
    <citation type="journal article" date="2014" name="Int. J. Syst. Evol. Microbiol.">
        <title>Complete genome sequence of Corynebacterium casei LMG S-19264T (=DSM 44701T), isolated from a smear-ripened cheese.</title>
        <authorList>
            <consortium name="US DOE Joint Genome Institute (JGI-PGF)"/>
            <person name="Walter F."/>
            <person name="Albersmeier A."/>
            <person name="Kalinowski J."/>
            <person name="Ruckert C."/>
        </authorList>
    </citation>
    <scope>NUCLEOTIDE SEQUENCE</scope>
    <source>
        <strain evidence="6">NBRC 112290</strain>
    </source>
</reference>
<keyword evidence="5" id="KW-0449">Lipoprotein</keyword>
<dbReference type="Proteomes" id="UP001157161">
    <property type="component" value="Unassembled WGS sequence"/>
</dbReference>
<keyword evidence="4" id="KW-0564">Palmitate</keyword>
<dbReference type="InterPro" id="IPR006059">
    <property type="entry name" value="SBP"/>
</dbReference>
<organism evidence="6 7">
    <name type="scientific">Litorihabitans aurantiacus</name>
    <dbReference type="NCBI Taxonomy" id="1930061"/>
    <lineage>
        <taxon>Bacteria</taxon>
        <taxon>Bacillati</taxon>
        <taxon>Actinomycetota</taxon>
        <taxon>Actinomycetes</taxon>
        <taxon>Micrococcales</taxon>
        <taxon>Beutenbergiaceae</taxon>
        <taxon>Litorihabitans</taxon>
    </lineage>
</organism>
<dbReference type="Gene3D" id="3.40.190.10">
    <property type="entry name" value="Periplasmic binding protein-like II"/>
    <property type="match status" value="1"/>
</dbReference>
<dbReference type="Pfam" id="PF01547">
    <property type="entry name" value="SBP_bac_1"/>
    <property type="match status" value="1"/>
</dbReference>
<evidence type="ECO:0000256" key="1">
    <source>
        <dbReference type="ARBA" id="ARBA00022475"/>
    </source>
</evidence>
<keyword evidence="3" id="KW-0472">Membrane</keyword>
<dbReference type="EMBL" id="BSUM01000001">
    <property type="protein sequence ID" value="GMA31260.1"/>
    <property type="molecule type" value="Genomic_DNA"/>
</dbReference>
<reference evidence="6" key="2">
    <citation type="submission" date="2023-02" db="EMBL/GenBank/DDBJ databases">
        <authorList>
            <person name="Sun Q."/>
            <person name="Mori K."/>
        </authorList>
    </citation>
    <scope>NUCLEOTIDE SEQUENCE</scope>
    <source>
        <strain evidence="6">NBRC 112290</strain>
    </source>
</reference>
<evidence type="ECO:0000256" key="2">
    <source>
        <dbReference type="ARBA" id="ARBA00022729"/>
    </source>
</evidence>
<keyword evidence="1" id="KW-1003">Cell membrane</keyword>